<reference evidence="13 14" key="1">
    <citation type="submission" date="2019-04" db="EMBL/GenBank/DDBJ databases">
        <title>Fungal friends and foes A comparative genomics study of 23 Aspergillus species from section Flavi.</title>
        <authorList>
            <consortium name="DOE Joint Genome Institute"/>
            <person name="Kjaerbolling I."/>
            <person name="Vesth T.C."/>
            <person name="Frisvad J.C."/>
            <person name="Nybo J.L."/>
            <person name="Theobald S."/>
            <person name="Kildgaard S."/>
            <person name="Petersen T.I."/>
            <person name="Kuo A."/>
            <person name="Sato A."/>
            <person name="Lyhne E.K."/>
            <person name="Kogle M.E."/>
            <person name="Wiebenga A."/>
            <person name="Kun R.S."/>
            <person name="Lubbers R.J."/>
            <person name="Makela M.R."/>
            <person name="Barry K."/>
            <person name="Chovatia M."/>
            <person name="Clum A."/>
            <person name="Daum C."/>
            <person name="Haridas S."/>
            <person name="He G."/>
            <person name="LaButti K."/>
            <person name="Lipzen A."/>
            <person name="Mondo S."/>
            <person name="Pangilinan J."/>
            <person name="Riley R."/>
            <person name="Salamov A."/>
            <person name="Simmons B.A."/>
            <person name="Magnuson J.K."/>
            <person name="Henrissat B."/>
            <person name="Mortensen U.H."/>
            <person name="Larsen T.O."/>
            <person name="De vries R.P."/>
            <person name="Grigoriev I.V."/>
            <person name="Machida M."/>
            <person name="Baker S.E."/>
            <person name="Andersen M.R."/>
        </authorList>
    </citation>
    <scope>NUCLEOTIDE SEQUENCE [LARGE SCALE GENOMIC DNA]</scope>
    <source>
        <strain evidence="13 14">CBS 126849</strain>
    </source>
</reference>
<feature type="binding site" evidence="12">
    <location>
        <position position="55"/>
    </location>
    <ligand>
        <name>Mg(2+)</name>
        <dbReference type="ChEBI" id="CHEBI:18420"/>
        <label>1</label>
    </ligand>
</feature>
<protein>
    <recommendedName>
        <fullName evidence="4">ADP-ribosylhydrolase ARH3</fullName>
        <ecNumber evidence="2">3.2.1.143</ecNumber>
    </recommendedName>
    <alternativeName>
        <fullName evidence="5">ADP-ribose glycohydrolase ARH3</fullName>
    </alternativeName>
    <alternativeName>
        <fullName evidence="6">ADP-ribosylhydrolase 3</fullName>
    </alternativeName>
    <alternativeName>
        <fullName evidence="9">O-acetyl-ADP-ribose deacetylase ARH3</fullName>
    </alternativeName>
    <alternativeName>
        <fullName evidence="10">Poly(ADP-ribose) glycohydrolase ARH3</fullName>
    </alternativeName>
    <alternativeName>
        <fullName evidence="8">[Protein ADP-ribosylarginine] hydrolase-like protein 2</fullName>
    </alternativeName>
    <alternativeName>
        <fullName evidence="7">[Protein ADP-ribosylserine] hydrolase</fullName>
    </alternativeName>
</protein>
<evidence type="ECO:0000256" key="9">
    <source>
        <dbReference type="ARBA" id="ARBA00043187"/>
    </source>
</evidence>
<dbReference type="EC" id="3.2.1.143" evidence="2"/>
<evidence type="ECO:0000256" key="11">
    <source>
        <dbReference type="ARBA" id="ARBA00049015"/>
    </source>
</evidence>
<comment type="similarity">
    <text evidence="1">Belongs to the ADP-ribosylglycohydrolase family.</text>
</comment>
<evidence type="ECO:0000256" key="8">
    <source>
        <dbReference type="ARBA" id="ARBA00042850"/>
    </source>
</evidence>
<feature type="binding site" evidence="12">
    <location>
        <position position="273"/>
    </location>
    <ligand>
        <name>Mg(2+)</name>
        <dbReference type="ChEBI" id="CHEBI:18420"/>
        <label>1</label>
    </ligand>
</feature>
<evidence type="ECO:0000256" key="3">
    <source>
        <dbReference type="ARBA" id="ARBA00022801"/>
    </source>
</evidence>
<evidence type="ECO:0000256" key="1">
    <source>
        <dbReference type="ARBA" id="ARBA00010702"/>
    </source>
</evidence>
<keyword evidence="12" id="KW-0460">Magnesium</keyword>
<evidence type="ECO:0000256" key="4">
    <source>
        <dbReference type="ARBA" id="ARBA00041057"/>
    </source>
</evidence>
<gene>
    <name evidence="13" type="ORF">BDV33DRAFT_177338</name>
</gene>
<evidence type="ECO:0000256" key="10">
    <source>
        <dbReference type="ARBA" id="ARBA00043193"/>
    </source>
</evidence>
<evidence type="ECO:0000313" key="13">
    <source>
        <dbReference type="EMBL" id="KAB8217327.1"/>
    </source>
</evidence>
<feature type="binding site" evidence="12">
    <location>
        <position position="270"/>
    </location>
    <ligand>
        <name>Mg(2+)</name>
        <dbReference type="ChEBI" id="CHEBI:18420"/>
        <label>1</label>
    </ligand>
</feature>
<keyword evidence="14" id="KW-1185">Reference proteome</keyword>
<organism evidence="13 14">
    <name type="scientific">Aspergillus novoparasiticus</name>
    <dbReference type="NCBI Taxonomy" id="986946"/>
    <lineage>
        <taxon>Eukaryota</taxon>
        <taxon>Fungi</taxon>
        <taxon>Dikarya</taxon>
        <taxon>Ascomycota</taxon>
        <taxon>Pezizomycotina</taxon>
        <taxon>Eurotiomycetes</taxon>
        <taxon>Eurotiomycetidae</taxon>
        <taxon>Eurotiales</taxon>
        <taxon>Aspergillaceae</taxon>
        <taxon>Aspergillus</taxon>
        <taxon>Aspergillus subgen. Circumdati</taxon>
    </lineage>
</organism>
<evidence type="ECO:0000256" key="5">
    <source>
        <dbReference type="ARBA" id="ARBA00042398"/>
    </source>
</evidence>
<evidence type="ECO:0000256" key="6">
    <source>
        <dbReference type="ARBA" id="ARBA00042471"/>
    </source>
</evidence>
<evidence type="ECO:0000256" key="7">
    <source>
        <dbReference type="ARBA" id="ARBA00042722"/>
    </source>
</evidence>
<dbReference type="PANTHER" id="PTHR16222:SF24">
    <property type="entry name" value="ADP-RIBOSYLHYDROLASE ARH3"/>
    <property type="match status" value="1"/>
</dbReference>
<proteinExistence type="inferred from homology"/>
<dbReference type="InterPro" id="IPR036705">
    <property type="entry name" value="Ribosyl_crysJ1_sf"/>
</dbReference>
<feature type="binding site" evidence="12">
    <location>
        <position position="56"/>
    </location>
    <ligand>
        <name>Mg(2+)</name>
        <dbReference type="ChEBI" id="CHEBI:18420"/>
        <label>1</label>
    </ligand>
</feature>
<dbReference type="Proteomes" id="UP000326799">
    <property type="component" value="Unassembled WGS sequence"/>
</dbReference>
<accession>A0A5N6EJ27</accession>
<evidence type="ECO:0000313" key="14">
    <source>
        <dbReference type="Proteomes" id="UP000326799"/>
    </source>
</evidence>
<dbReference type="PANTHER" id="PTHR16222">
    <property type="entry name" value="ADP-RIBOSYLGLYCOHYDROLASE"/>
    <property type="match status" value="1"/>
</dbReference>
<dbReference type="Gene3D" id="1.10.4080.10">
    <property type="entry name" value="ADP-ribosylation/Crystallin J1"/>
    <property type="match status" value="1"/>
</dbReference>
<feature type="binding site" evidence="12">
    <location>
        <position position="54"/>
    </location>
    <ligand>
        <name>Mg(2+)</name>
        <dbReference type="ChEBI" id="CHEBI:18420"/>
        <label>1</label>
    </ligand>
</feature>
<evidence type="ECO:0000256" key="2">
    <source>
        <dbReference type="ARBA" id="ARBA00012255"/>
    </source>
</evidence>
<feature type="binding site" evidence="12">
    <location>
        <position position="272"/>
    </location>
    <ligand>
        <name>Mg(2+)</name>
        <dbReference type="ChEBI" id="CHEBI:18420"/>
        <label>1</label>
    </ligand>
</feature>
<sequence length="347" mass="37651">MPPSLTSRTLGSIWGVCVGDALGGPVQFMDPGAFEPITGLEYVKPFQQPAGSYSDDGSMTLALAQSIIDSQGQYNHALSIQYFVDWFTTGRFSTIDRAWDVGISTRSALQSWRKRGTDDLQRVQEVINQKLDVEQSSGNGSLMRIAPIGLALWRDPGEARRVAREQSRVTHPVLGCLEACEVYTLLVCGVLSGKNKEHLCTIINEYNFTHSTLAQRLSNYKTPSDWQAKSAPEIRSSGWVVDTLEVALWGFFKFDSWAAGALAVANLGGDSDTAAAVYGGLAGAFYGFESIPTEWVDGMQNKGLIEEVAGGLAEVVSPGGVFELNWLGTSTSTLGEAWVGICDTWRM</sequence>
<name>A0A5N6EJ27_9EURO</name>
<comment type="catalytic activity">
    <reaction evidence="11">
        <text>alpha-NAD(+) + H2O = ADP-D-ribose + nicotinamide + H(+)</text>
        <dbReference type="Rhea" id="RHEA:68792"/>
        <dbReference type="ChEBI" id="CHEBI:15377"/>
        <dbReference type="ChEBI" id="CHEBI:15378"/>
        <dbReference type="ChEBI" id="CHEBI:17154"/>
        <dbReference type="ChEBI" id="CHEBI:57967"/>
        <dbReference type="ChEBI" id="CHEBI:77017"/>
    </reaction>
</comment>
<comment type="cofactor">
    <cofactor evidence="12">
        <name>Mg(2+)</name>
        <dbReference type="ChEBI" id="CHEBI:18420"/>
    </cofactor>
    <text evidence="12">Binds 2 magnesium ions per subunit.</text>
</comment>
<evidence type="ECO:0000256" key="12">
    <source>
        <dbReference type="PIRSR" id="PIRSR605502-1"/>
    </source>
</evidence>
<dbReference type="GO" id="GO:0004649">
    <property type="term" value="F:poly(ADP-ribose) glycohydrolase activity"/>
    <property type="evidence" value="ECO:0007669"/>
    <property type="project" value="UniProtKB-EC"/>
</dbReference>
<dbReference type="InterPro" id="IPR050792">
    <property type="entry name" value="ADP-ribosylglycohydrolase"/>
</dbReference>
<dbReference type="Pfam" id="PF03747">
    <property type="entry name" value="ADP_ribosyl_GH"/>
    <property type="match status" value="1"/>
</dbReference>
<dbReference type="EMBL" id="ML733465">
    <property type="protein sequence ID" value="KAB8217327.1"/>
    <property type="molecule type" value="Genomic_DNA"/>
</dbReference>
<dbReference type="GO" id="GO:0046872">
    <property type="term" value="F:metal ion binding"/>
    <property type="evidence" value="ECO:0007669"/>
    <property type="project" value="UniProtKB-KW"/>
</dbReference>
<dbReference type="InterPro" id="IPR005502">
    <property type="entry name" value="Ribosyl_crysJ1"/>
</dbReference>
<keyword evidence="12" id="KW-0479">Metal-binding</keyword>
<dbReference type="SUPFAM" id="SSF101478">
    <property type="entry name" value="ADP-ribosylglycohydrolase"/>
    <property type="match status" value="1"/>
</dbReference>
<dbReference type="AlphaFoldDB" id="A0A5N6EJ27"/>
<keyword evidence="3" id="KW-0378">Hydrolase</keyword>